<evidence type="ECO:0000256" key="4">
    <source>
        <dbReference type="ARBA" id="ARBA00023242"/>
    </source>
</evidence>
<dbReference type="CTD" id="83933"/>
<dbReference type="PANTHER" id="PTHR10625">
    <property type="entry name" value="HISTONE DEACETYLASE HDAC1-RELATED"/>
    <property type="match status" value="1"/>
</dbReference>
<name>A0AAJ7X459_PETMA</name>
<dbReference type="RefSeq" id="XP_032819383.1">
    <property type="nucleotide sequence ID" value="XM_032963492.1"/>
</dbReference>
<evidence type="ECO:0000313" key="8">
    <source>
        <dbReference type="RefSeq" id="XP_032819383.1"/>
    </source>
</evidence>
<evidence type="ECO:0000256" key="5">
    <source>
        <dbReference type="SAM" id="MobiDB-lite"/>
    </source>
</evidence>
<dbReference type="PANTHER" id="PTHR10625:SF43">
    <property type="entry name" value="POLYAMINE DEACETYLASE HDAC10"/>
    <property type="match status" value="1"/>
</dbReference>
<dbReference type="GO" id="GO:0019213">
    <property type="term" value="F:deacetylase activity"/>
    <property type="evidence" value="ECO:0007669"/>
    <property type="project" value="TreeGrafter"/>
</dbReference>
<proteinExistence type="inferred from homology"/>
<dbReference type="Gene3D" id="3.40.800.20">
    <property type="entry name" value="Histone deacetylase domain"/>
    <property type="match status" value="2"/>
</dbReference>
<dbReference type="SUPFAM" id="SSF52768">
    <property type="entry name" value="Arginase/deacetylase"/>
    <property type="match status" value="1"/>
</dbReference>
<keyword evidence="3" id="KW-0378">Hydrolase</keyword>
<dbReference type="AlphaFoldDB" id="A0AAJ7X459"/>
<evidence type="ECO:0000256" key="1">
    <source>
        <dbReference type="ARBA" id="ARBA00004123"/>
    </source>
</evidence>
<dbReference type="GO" id="GO:0016787">
    <property type="term" value="F:hydrolase activity"/>
    <property type="evidence" value="ECO:0007669"/>
    <property type="project" value="UniProtKB-KW"/>
</dbReference>
<feature type="region of interest" description="Disordered" evidence="5">
    <location>
        <begin position="654"/>
        <end position="673"/>
    </location>
</feature>
<evidence type="ECO:0000256" key="2">
    <source>
        <dbReference type="ARBA" id="ARBA00007738"/>
    </source>
</evidence>
<dbReference type="GO" id="GO:0040029">
    <property type="term" value="P:epigenetic regulation of gene expression"/>
    <property type="evidence" value="ECO:0007669"/>
    <property type="project" value="TreeGrafter"/>
</dbReference>
<reference evidence="8" key="1">
    <citation type="submission" date="2025-08" db="UniProtKB">
        <authorList>
            <consortium name="RefSeq"/>
        </authorList>
    </citation>
    <scope>IDENTIFICATION</scope>
    <source>
        <tissue evidence="8">Sperm</tissue>
    </source>
</reference>
<comment type="similarity">
    <text evidence="2">Belongs to the histone deacetylase family. HD type 2 subfamily.</text>
</comment>
<dbReference type="Proteomes" id="UP001318040">
    <property type="component" value="Chromosome 30"/>
</dbReference>
<evidence type="ECO:0000256" key="3">
    <source>
        <dbReference type="ARBA" id="ARBA00022801"/>
    </source>
</evidence>
<dbReference type="PRINTS" id="PR01270">
    <property type="entry name" value="HDASUPER"/>
</dbReference>
<dbReference type="FunFam" id="3.40.800.20:FF:000005">
    <property type="entry name" value="histone deacetylase 6"/>
    <property type="match status" value="1"/>
</dbReference>
<evidence type="ECO:0000259" key="6">
    <source>
        <dbReference type="Pfam" id="PF00850"/>
    </source>
</evidence>
<dbReference type="Pfam" id="PF00850">
    <property type="entry name" value="Hist_deacetyl"/>
    <property type="match status" value="1"/>
</dbReference>
<protein>
    <submittedName>
        <fullName evidence="8">Polyamine deacetylase HDAC10 isoform X1</fullName>
    </submittedName>
</protein>
<dbReference type="InterPro" id="IPR023696">
    <property type="entry name" value="Ureohydrolase_dom_sf"/>
</dbReference>
<gene>
    <name evidence="8" type="primary">HDAC10</name>
</gene>
<dbReference type="InterPro" id="IPR023801">
    <property type="entry name" value="His_deacetylse_dom"/>
</dbReference>
<feature type="compositionally biased region" description="Pro residues" evidence="5">
    <location>
        <begin position="659"/>
        <end position="673"/>
    </location>
</feature>
<comment type="subcellular location">
    <subcellularLocation>
        <location evidence="1">Nucleus</location>
    </subcellularLocation>
</comment>
<evidence type="ECO:0000313" key="7">
    <source>
        <dbReference type="Proteomes" id="UP001318040"/>
    </source>
</evidence>
<keyword evidence="7" id="KW-1185">Reference proteome</keyword>
<organism evidence="7 8">
    <name type="scientific">Petromyzon marinus</name>
    <name type="common">Sea lamprey</name>
    <dbReference type="NCBI Taxonomy" id="7757"/>
    <lineage>
        <taxon>Eukaryota</taxon>
        <taxon>Metazoa</taxon>
        <taxon>Chordata</taxon>
        <taxon>Craniata</taxon>
        <taxon>Vertebrata</taxon>
        <taxon>Cyclostomata</taxon>
        <taxon>Hyperoartia</taxon>
        <taxon>Petromyzontiformes</taxon>
        <taxon>Petromyzontidae</taxon>
        <taxon>Petromyzon</taxon>
    </lineage>
</organism>
<dbReference type="InterPro" id="IPR037138">
    <property type="entry name" value="His_deacetylse_dom_sf"/>
</dbReference>
<dbReference type="KEGG" id="pmrn:116947579"/>
<keyword evidence="4" id="KW-0539">Nucleus</keyword>
<accession>A0AAJ7X459</accession>
<dbReference type="GO" id="GO:0005634">
    <property type="term" value="C:nucleus"/>
    <property type="evidence" value="ECO:0007669"/>
    <property type="project" value="UniProtKB-SubCell"/>
</dbReference>
<sequence>MEVELGSRSPGSGGATALLHDARMMQHCLLWDNPVCAIEVPERLSVVTERLAERGLTERCLLMQPRHATPEDILLVHSAEYLALVESTESMSLEELKALSDKTMDAFFHPDTYACARLALGATLQLVDAVVTGAVRNGVALVRPPGHHSQRNEANGFCIFNNVAIAAERAKRTHGLRRILIVDWDIHHGQGTQFIFEDDPSVLYFSWHRYEHAKFWPNLRKSEFDCVGNGPGAGFNLNLPWNEVGMGNGDYLYAFLRTLLPVAYEFDPELVIVSAGFDSAIGDPEGMMSATPECFAHLTQLLGGLAGGRLCIVLEGGYNLCSLAESMCFTVQTLLGDPVPPLSGRMAPHVSAMESVHNLVTSHAPHWGCFRLHADPPELAAAFGADSGDLPWHHQPDLADPSVGLTAAIGTPNFNRLMRDHVTGLRVTVTPIRTAVSGFPEGSDGAAEVAGCATVQPKRLSAEQLSALLRGASPESAGEGAAAQVCGLLDQVLRGQVRNGAARVPTSQGLLVCASNYARQLGAKRTLLLSIGAEVPASVSDDGDVLVLDVQGAAAEPGEPARSGERHLVISWPEPGEGELLWTLLHLLLPMAYEFRPDLLLLVLGDASDRCQATARMMGHVTLLLQALAAGRVVALVTEAGDPSCSTLGSVVRSLQGRPPSPPTPGVRLSPPPTPANLQHLRGAVRAQGECWAMLRSWGSGGGGSAKKQLP</sequence>
<feature type="domain" description="Histone deacetylase" evidence="6">
    <location>
        <begin position="39"/>
        <end position="333"/>
    </location>
</feature>
<dbReference type="InterPro" id="IPR000286">
    <property type="entry name" value="HDACs"/>
</dbReference>